<dbReference type="Proteomes" id="UP000570823">
    <property type="component" value="Unassembled WGS sequence"/>
</dbReference>
<dbReference type="PANTHER" id="PTHR41930">
    <property type="entry name" value="UPF0200 PROTEIN MJ1399"/>
    <property type="match status" value="1"/>
</dbReference>
<dbReference type="InterPro" id="IPR027417">
    <property type="entry name" value="P-loop_NTPase"/>
</dbReference>
<keyword evidence="1" id="KW-0966">Cell projection</keyword>
<dbReference type="AlphaFoldDB" id="A0A7K4HLC0"/>
<evidence type="ECO:0000313" key="1">
    <source>
        <dbReference type="EMBL" id="NVO66064.1"/>
    </source>
</evidence>
<dbReference type="PANTHER" id="PTHR41930:SF1">
    <property type="entry name" value="DEPHOSPHO-COA KINASE"/>
    <property type="match status" value="1"/>
</dbReference>
<dbReference type="Pfam" id="PF13207">
    <property type="entry name" value="AAA_17"/>
    <property type="match status" value="1"/>
</dbReference>
<dbReference type="OrthoDB" id="85381at2157"/>
<sequence>MKVIGVVGMPASGKGEFSRIAADRGIPVVVMGDMIRRAVAGAGLPLTDENMGRVSAELRATYGMDAVAHLTVPAVEETGAPVALIDGIRGGAEVAIFRERFPAFLLVGVRASFETRLRRLGSRGRSDDPHSAEDLRRRDERELGWGLGDALATADIYIENEATVEEYGRRVARLLDAVGGCE</sequence>
<dbReference type="SUPFAM" id="SSF52540">
    <property type="entry name" value="P-loop containing nucleoside triphosphate hydrolases"/>
    <property type="match status" value="1"/>
</dbReference>
<keyword evidence="1" id="KW-0282">Flagellum</keyword>
<dbReference type="RefSeq" id="WP_176787684.1">
    <property type="nucleotide sequence ID" value="NZ_JABXWR010000001.1"/>
</dbReference>
<organism evidence="1 2">
    <name type="scientific">Methanofollis tationis</name>
    <dbReference type="NCBI Taxonomy" id="81417"/>
    <lineage>
        <taxon>Archaea</taxon>
        <taxon>Methanobacteriati</taxon>
        <taxon>Methanobacteriota</taxon>
        <taxon>Stenosarchaea group</taxon>
        <taxon>Methanomicrobia</taxon>
        <taxon>Methanomicrobiales</taxon>
        <taxon>Methanomicrobiaceae</taxon>
        <taxon>Methanofollis</taxon>
    </lineage>
</organism>
<keyword evidence="2" id="KW-1185">Reference proteome</keyword>
<comment type="caution">
    <text evidence="1">The sequence shown here is derived from an EMBL/GenBank/DDBJ whole genome shotgun (WGS) entry which is preliminary data.</text>
</comment>
<evidence type="ECO:0000313" key="2">
    <source>
        <dbReference type="Proteomes" id="UP000570823"/>
    </source>
</evidence>
<keyword evidence="1" id="KW-0969">Cilium</keyword>
<dbReference type="Gene3D" id="3.40.50.300">
    <property type="entry name" value="P-loop containing nucleotide triphosphate hydrolases"/>
    <property type="match status" value="1"/>
</dbReference>
<name>A0A7K4HLC0_9EURY</name>
<protein>
    <submittedName>
        <fullName evidence="1">Flagellar hook-basal body complex protein FliE</fullName>
    </submittedName>
</protein>
<dbReference type="EMBL" id="JABXWR010000001">
    <property type="protein sequence ID" value="NVO66064.1"/>
    <property type="molecule type" value="Genomic_DNA"/>
</dbReference>
<reference evidence="1 2" key="1">
    <citation type="submission" date="2020-06" db="EMBL/GenBank/DDBJ databases">
        <title>Methanofollis fontis sp. nov., a methanogen isolated from marine sediments near a cold seep at Four-Way Closure Ridge offshore southwestern Taiwan.</title>
        <authorList>
            <person name="Chen S.-C."/>
            <person name="Teng N.-H."/>
            <person name="Lin Y.-S."/>
            <person name="Lai M.-C."/>
            <person name="Chen H.-H."/>
            <person name="Wang C.-C."/>
        </authorList>
    </citation>
    <scope>NUCLEOTIDE SEQUENCE [LARGE SCALE GENOMIC DNA]</scope>
    <source>
        <strain evidence="1 2">DSM 2702</strain>
    </source>
</reference>
<proteinExistence type="predicted"/>
<gene>
    <name evidence="1" type="primary">fliE</name>
    <name evidence="1" type="ORF">HWN36_01750</name>
</gene>
<accession>A0A7K4HLC0</accession>